<organism evidence="2">
    <name type="scientific">Vibrio sp. HB236076</name>
    <dbReference type="NCBI Taxonomy" id="3232307"/>
    <lineage>
        <taxon>Bacteria</taxon>
        <taxon>Pseudomonadati</taxon>
        <taxon>Pseudomonadota</taxon>
        <taxon>Gammaproteobacteria</taxon>
        <taxon>Vibrionales</taxon>
        <taxon>Vibrionaceae</taxon>
        <taxon>Vibrio</taxon>
    </lineage>
</organism>
<proteinExistence type="predicted"/>
<accession>A0AB39HDF1</accession>
<dbReference type="AlphaFoldDB" id="A0AB39HDF1"/>
<evidence type="ECO:0000313" key="2">
    <source>
        <dbReference type="EMBL" id="XDK25447.1"/>
    </source>
</evidence>
<dbReference type="RefSeq" id="WP_306102395.1">
    <property type="nucleotide sequence ID" value="NZ_CP162601.1"/>
</dbReference>
<dbReference type="EMBL" id="CP162601">
    <property type="protein sequence ID" value="XDK25447.1"/>
    <property type="molecule type" value="Genomic_DNA"/>
</dbReference>
<feature type="compositionally biased region" description="Basic and acidic residues" evidence="1">
    <location>
        <begin position="116"/>
        <end position="126"/>
    </location>
</feature>
<feature type="region of interest" description="Disordered" evidence="1">
    <location>
        <begin position="98"/>
        <end position="126"/>
    </location>
</feature>
<dbReference type="KEGG" id="vih:AB0763_02040"/>
<dbReference type="Pfam" id="PF11333">
    <property type="entry name" value="DUF3135"/>
    <property type="match status" value="1"/>
</dbReference>
<reference evidence="2" key="1">
    <citation type="submission" date="2024-07" db="EMBL/GenBank/DDBJ databases">
        <title>Genome Analysis of a Potential Novel Vibrio Species Secreting pH- and Thermo-stable Alginate Lyase and its Application in Producing Alginate Oligosaccharides.</title>
        <authorList>
            <person name="Huang H."/>
            <person name="Bao K."/>
        </authorList>
    </citation>
    <scope>NUCLEOTIDE SEQUENCE</scope>
    <source>
        <strain evidence="2">HB236076</strain>
    </source>
</reference>
<dbReference type="InterPro" id="IPR021482">
    <property type="entry name" value="DUF3135"/>
</dbReference>
<protein>
    <submittedName>
        <fullName evidence="2">DUF3135 domain-containing protein</fullName>
    </submittedName>
</protein>
<sequence>MERTANQHHQTTTPITLPSFDELMVMAQQDPVGFDRFRQRACLRCILASSLPMRERLIAQQNHINRLIQHCKNPVHTNMVLMQELQKQVAKLKKSLEVSPAASTEQPSADVIDFAHMSEKRRQQSG</sequence>
<evidence type="ECO:0000256" key="1">
    <source>
        <dbReference type="SAM" id="MobiDB-lite"/>
    </source>
</evidence>
<name>A0AB39HDF1_9VIBR</name>
<gene>
    <name evidence="2" type="ORF">AB0763_02040</name>
</gene>